<evidence type="ECO:0000313" key="9">
    <source>
        <dbReference type="Proteomes" id="UP000309992"/>
    </source>
</evidence>
<dbReference type="SUPFAM" id="SSF56645">
    <property type="entry name" value="Acyl-CoA dehydrogenase NM domain-like"/>
    <property type="match status" value="1"/>
</dbReference>
<dbReference type="Proteomes" id="UP000309992">
    <property type="component" value="Unassembled WGS sequence"/>
</dbReference>
<name>A0ABY2S1E6_9PSEU</name>
<dbReference type="Pfam" id="PF00441">
    <property type="entry name" value="Acyl-CoA_dh_1"/>
    <property type="match status" value="1"/>
</dbReference>
<dbReference type="PANTHER" id="PTHR43884:SF20">
    <property type="entry name" value="ACYL-COA DEHYDROGENASE FADE28"/>
    <property type="match status" value="1"/>
</dbReference>
<keyword evidence="4" id="KW-0274">FAD</keyword>
<dbReference type="InterPro" id="IPR036250">
    <property type="entry name" value="AcylCo_DH-like_C"/>
</dbReference>
<evidence type="ECO:0000256" key="2">
    <source>
        <dbReference type="ARBA" id="ARBA00009347"/>
    </source>
</evidence>
<keyword evidence="9" id="KW-1185">Reference proteome</keyword>
<evidence type="ECO:0000256" key="5">
    <source>
        <dbReference type="ARBA" id="ARBA00023002"/>
    </source>
</evidence>
<evidence type="ECO:0000259" key="6">
    <source>
        <dbReference type="Pfam" id="PF00441"/>
    </source>
</evidence>
<comment type="cofactor">
    <cofactor evidence="1">
        <name>FAD</name>
        <dbReference type="ChEBI" id="CHEBI:57692"/>
    </cofactor>
</comment>
<dbReference type="InterPro" id="IPR009100">
    <property type="entry name" value="AcylCoA_DH/oxidase_NM_dom_sf"/>
</dbReference>
<proteinExistence type="inferred from homology"/>
<evidence type="ECO:0000256" key="1">
    <source>
        <dbReference type="ARBA" id="ARBA00001974"/>
    </source>
</evidence>
<dbReference type="EMBL" id="SWMS01000016">
    <property type="protein sequence ID" value="TKG66296.1"/>
    <property type="molecule type" value="Genomic_DNA"/>
</dbReference>
<comment type="caution">
    <text evidence="8">The sequence shown here is derived from an EMBL/GenBank/DDBJ whole genome shotgun (WGS) entry which is preliminary data.</text>
</comment>
<feature type="domain" description="Acyl-CoA dehydrogenase/oxidase C-terminal" evidence="6">
    <location>
        <begin position="176"/>
        <end position="306"/>
    </location>
</feature>
<evidence type="ECO:0000259" key="7">
    <source>
        <dbReference type="Pfam" id="PF02771"/>
    </source>
</evidence>
<dbReference type="PANTHER" id="PTHR43884">
    <property type="entry name" value="ACYL-COA DEHYDROGENASE"/>
    <property type="match status" value="1"/>
</dbReference>
<dbReference type="InterPro" id="IPR037069">
    <property type="entry name" value="AcylCoA_DH/ox_N_sf"/>
</dbReference>
<dbReference type="RefSeq" id="WP_112273119.1">
    <property type="nucleotide sequence ID" value="NZ_SWMS01000016.1"/>
</dbReference>
<comment type="similarity">
    <text evidence="2">Belongs to the acyl-CoA dehydrogenase family.</text>
</comment>
<gene>
    <name evidence="8" type="ORF">FCN18_26110</name>
</gene>
<organism evidence="8 9">
    <name type="scientific">Prauserella endophytica</name>
    <dbReference type="NCBI Taxonomy" id="1592324"/>
    <lineage>
        <taxon>Bacteria</taxon>
        <taxon>Bacillati</taxon>
        <taxon>Actinomycetota</taxon>
        <taxon>Actinomycetes</taxon>
        <taxon>Pseudonocardiales</taxon>
        <taxon>Pseudonocardiaceae</taxon>
        <taxon>Prauserella</taxon>
        <taxon>Prauserella coralliicola group</taxon>
    </lineage>
</organism>
<feature type="domain" description="Acyl-CoA dehydrogenase/oxidase N-terminal" evidence="7">
    <location>
        <begin position="6"/>
        <end position="84"/>
    </location>
</feature>
<keyword evidence="3" id="KW-0285">Flavoprotein</keyword>
<dbReference type="Pfam" id="PF02771">
    <property type="entry name" value="Acyl-CoA_dh_N"/>
    <property type="match status" value="1"/>
</dbReference>
<evidence type="ECO:0000256" key="4">
    <source>
        <dbReference type="ARBA" id="ARBA00022827"/>
    </source>
</evidence>
<sequence>MRFAPTAEQKQFAESLHDLLAGADTPAAVREWGEGRHEPGLKIWRDLADLGVPALLVPERDGGLGASAADLVVAFEVLGYHAVPGPLVESVAVAPRLAPRESLPALASGELLATVASPPLVPYALDADVAGLVLRVRDGGVERARSVAGPVRSVDAARRLFRVRAGEALGDAPGEAFELGLLAVSAQLAGAGRWLLEQASAYARQREQYGRAIGSFQAVKHLLADVATRLELARPLVHGAAVTMTACDVSAAKVAAGEAAYLAARTALQVHGAIGYTAEHDLGLWLTRVRALTGAWGGAAWHRARVLAGLDVRDG</sequence>
<dbReference type="Gene3D" id="1.20.140.10">
    <property type="entry name" value="Butyryl-CoA Dehydrogenase, subunit A, domain 3"/>
    <property type="match status" value="1"/>
</dbReference>
<reference evidence="8 9" key="1">
    <citation type="journal article" date="2015" name="Antonie Van Leeuwenhoek">
        <title>Prauserella endophytica sp. nov., an endophytic actinobacterium isolated from Tamarix taklamakanensis.</title>
        <authorList>
            <person name="Liu J.M."/>
            <person name="Habden X."/>
            <person name="Guo L."/>
            <person name="Tuo L."/>
            <person name="Jiang Z.K."/>
            <person name="Liu S.W."/>
            <person name="Liu X.F."/>
            <person name="Chen L."/>
            <person name="Li R.F."/>
            <person name="Zhang Y.Q."/>
            <person name="Sun C.H."/>
        </authorList>
    </citation>
    <scope>NUCLEOTIDE SEQUENCE [LARGE SCALE GENOMIC DNA]</scope>
    <source>
        <strain evidence="8 9">CGMCC 4.7182</strain>
    </source>
</reference>
<dbReference type="InterPro" id="IPR009075">
    <property type="entry name" value="AcylCo_DH/oxidase_C"/>
</dbReference>
<dbReference type="InterPro" id="IPR013786">
    <property type="entry name" value="AcylCoA_DH/ox_N"/>
</dbReference>
<accession>A0ABY2S1E6</accession>
<protein>
    <submittedName>
        <fullName evidence="8">Acyl-CoA dehydrogenase</fullName>
    </submittedName>
</protein>
<dbReference type="Gene3D" id="1.10.540.10">
    <property type="entry name" value="Acyl-CoA dehydrogenase/oxidase, N-terminal domain"/>
    <property type="match status" value="1"/>
</dbReference>
<dbReference type="SUPFAM" id="SSF47203">
    <property type="entry name" value="Acyl-CoA dehydrogenase C-terminal domain-like"/>
    <property type="match status" value="1"/>
</dbReference>
<keyword evidence="5" id="KW-0560">Oxidoreductase</keyword>
<evidence type="ECO:0000313" key="8">
    <source>
        <dbReference type="EMBL" id="TKG66296.1"/>
    </source>
</evidence>
<evidence type="ECO:0000256" key="3">
    <source>
        <dbReference type="ARBA" id="ARBA00022630"/>
    </source>
</evidence>